<reference evidence="3" key="1">
    <citation type="submission" date="2018-06" db="EMBL/GenBank/DDBJ databases">
        <authorList>
            <person name="Zhirakovskaya E."/>
        </authorList>
    </citation>
    <scope>NUCLEOTIDE SEQUENCE</scope>
</reference>
<accession>A0A3B1AMP1</accession>
<name>A0A3B1AMP1_9ZZZZ</name>
<dbReference type="SUPFAM" id="SSF48013">
    <property type="entry name" value="NusB-like"/>
    <property type="match status" value="1"/>
</dbReference>
<dbReference type="InterPro" id="IPR035926">
    <property type="entry name" value="NusB-like_sf"/>
</dbReference>
<dbReference type="Pfam" id="PF01029">
    <property type="entry name" value="NusB"/>
    <property type="match status" value="1"/>
</dbReference>
<dbReference type="GO" id="GO:0003723">
    <property type="term" value="F:RNA binding"/>
    <property type="evidence" value="ECO:0007669"/>
    <property type="project" value="UniProtKB-KW"/>
</dbReference>
<dbReference type="EMBL" id="UOFU01000175">
    <property type="protein sequence ID" value="VAW99559.1"/>
    <property type="molecule type" value="Genomic_DNA"/>
</dbReference>
<protein>
    <submittedName>
        <fullName evidence="3">Transcription termination protein NusB</fullName>
    </submittedName>
</protein>
<evidence type="ECO:0000256" key="1">
    <source>
        <dbReference type="ARBA" id="ARBA00022884"/>
    </source>
</evidence>
<dbReference type="InterPro" id="IPR006027">
    <property type="entry name" value="NusB_RsmB_TIM44"/>
</dbReference>
<dbReference type="Gene3D" id="1.10.940.10">
    <property type="entry name" value="NusB-like"/>
    <property type="match status" value="1"/>
</dbReference>
<organism evidence="3">
    <name type="scientific">hydrothermal vent metagenome</name>
    <dbReference type="NCBI Taxonomy" id="652676"/>
    <lineage>
        <taxon>unclassified sequences</taxon>
        <taxon>metagenomes</taxon>
        <taxon>ecological metagenomes</taxon>
    </lineage>
</organism>
<dbReference type="AlphaFoldDB" id="A0A3B1AMP1"/>
<evidence type="ECO:0000259" key="2">
    <source>
        <dbReference type="Pfam" id="PF01029"/>
    </source>
</evidence>
<evidence type="ECO:0000313" key="3">
    <source>
        <dbReference type="EMBL" id="VAW99559.1"/>
    </source>
</evidence>
<sequence>MANARQLARQCAVQALYSWQLTDGDPFDIDAAFRIENDMDDVDVDYFRELLCEIPRLCEELDGHIIPLLARPLAEVDPVERAILRLGAYELK</sequence>
<gene>
    <name evidence="3" type="ORF">MNBD_GAMMA20-1121</name>
</gene>
<dbReference type="GO" id="GO:0006355">
    <property type="term" value="P:regulation of DNA-templated transcription"/>
    <property type="evidence" value="ECO:0007669"/>
    <property type="project" value="InterPro"/>
</dbReference>
<feature type="non-terminal residue" evidence="3">
    <location>
        <position position="92"/>
    </location>
</feature>
<keyword evidence="1" id="KW-0694">RNA-binding</keyword>
<proteinExistence type="predicted"/>
<feature type="domain" description="NusB/RsmB/TIM44" evidence="2">
    <location>
        <begin position="8"/>
        <end position="92"/>
    </location>
</feature>